<dbReference type="AlphaFoldDB" id="W9SHM1"/>
<evidence type="ECO:0000313" key="7">
    <source>
        <dbReference type="EMBL" id="EXC32466.1"/>
    </source>
</evidence>
<dbReference type="GO" id="GO:0005654">
    <property type="term" value="C:nucleoplasm"/>
    <property type="evidence" value="ECO:0007669"/>
    <property type="project" value="UniProtKB-SubCell"/>
</dbReference>
<proteinExistence type="predicted"/>
<dbReference type="InterPro" id="IPR012677">
    <property type="entry name" value="Nucleotide-bd_a/b_plait_sf"/>
</dbReference>
<dbReference type="SMART" id="SM00360">
    <property type="entry name" value="RRM"/>
    <property type="match status" value="1"/>
</dbReference>
<evidence type="ECO:0000256" key="1">
    <source>
        <dbReference type="ARBA" id="ARBA00004642"/>
    </source>
</evidence>
<name>W9SHM1_9ROSA</name>
<dbReference type="STRING" id="981085.W9SHM1"/>
<dbReference type="eggNOG" id="KOG0131">
    <property type="taxonomic scope" value="Eukaryota"/>
</dbReference>
<evidence type="ECO:0000256" key="2">
    <source>
        <dbReference type="ARBA" id="ARBA00022884"/>
    </source>
</evidence>
<dbReference type="PROSITE" id="PS50102">
    <property type="entry name" value="RRM"/>
    <property type="match status" value="1"/>
</dbReference>
<evidence type="ECO:0000256" key="4">
    <source>
        <dbReference type="PROSITE-ProRule" id="PRU00176"/>
    </source>
</evidence>
<evidence type="ECO:0000313" key="8">
    <source>
        <dbReference type="Proteomes" id="UP000030645"/>
    </source>
</evidence>
<organism evidence="7 8">
    <name type="scientific">Morus notabilis</name>
    <dbReference type="NCBI Taxonomy" id="981085"/>
    <lineage>
        <taxon>Eukaryota</taxon>
        <taxon>Viridiplantae</taxon>
        <taxon>Streptophyta</taxon>
        <taxon>Embryophyta</taxon>
        <taxon>Tracheophyta</taxon>
        <taxon>Spermatophyta</taxon>
        <taxon>Magnoliopsida</taxon>
        <taxon>eudicotyledons</taxon>
        <taxon>Gunneridae</taxon>
        <taxon>Pentapetalae</taxon>
        <taxon>rosids</taxon>
        <taxon>fabids</taxon>
        <taxon>Rosales</taxon>
        <taxon>Moraceae</taxon>
        <taxon>Moreae</taxon>
        <taxon>Morus</taxon>
    </lineage>
</organism>
<dbReference type="GO" id="GO:0003723">
    <property type="term" value="F:RNA binding"/>
    <property type="evidence" value="ECO:0007669"/>
    <property type="project" value="UniProtKB-UniRule"/>
</dbReference>
<dbReference type="KEGG" id="mnt:21395834"/>
<feature type="region of interest" description="Disordered" evidence="5">
    <location>
        <begin position="89"/>
        <end position="147"/>
    </location>
</feature>
<keyword evidence="2 4" id="KW-0694">RNA-binding</keyword>
<gene>
    <name evidence="7" type="ORF">L484_012633</name>
</gene>
<dbReference type="Pfam" id="PF00076">
    <property type="entry name" value="RRM_1"/>
    <property type="match status" value="1"/>
</dbReference>
<evidence type="ECO:0000256" key="3">
    <source>
        <dbReference type="ARBA" id="ARBA00023242"/>
    </source>
</evidence>
<keyword evidence="3" id="KW-0539">Nucleus</keyword>
<evidence type="ECO:0000256" key="5">
    <source>
        <dbReference type="SAM" id="MobiDB-lite"/>
    </source>
</evidence>
<feature type="domain" description="RRM" evidence="6">
    <location>
        <begin position="7"/>
        <end position="86"/>
    </location>
</feature>
<dbReference type="Proteomes" id="UP000030645">
    <property type="component" value="Unassembled WGS sequence"/>
</dbReference>
<dbReference type="EMBL" id="KE346302">
    <property type="protein sequence ID" value="EXC32466.1"/>
    <property type="molecule type" value="Genomic_DNA"/>
</dbReference>
<evidence type="ECO:0000259" key="6">
    <source>
        <dbReference type="PROSITE" id="PS50102"/>
    </source>
</evidence>
<dbReference type="PANTHER" id="PTHR13798:SF11">
    <property type="entry name" value="RNA-BINDING PROTEIN 7-RELATED"/>
    <property type="match status" value="1"/>
</dbReference>
<dbReference type="PANTHER" id="PTHR13798">
    <property type="entry name" value="RNA BINDING MOTIF RBM PROTEIN -RELATED"/>
    <property type="match status" value="1"/>
</dbReference>
<dbReference type="InterPro" id="IPR000504">
    <property type="entry name" value="RRM_dom"/>
</dbReference>
<protein>
    <submittedName>
        <fullName evidence="7">Splicing factor 3B subunit 4</fullName>
    </submittedName>
</protein>
<dbReference type="OrthoDB" id="10259687at2759"/>
<dbReference type="SUPFAM" id="SSF54928">
    <property type="entry name" value="RNA-binding domain, RBD"/>
    <property type="match status" value="1"/>
</dbReference>
<dbReference type="InterPro" id="IPR035979">
    <property type="entry name" value="RBD_domain_sf"/>
</dbReference>
<dbReference type="InterPro" id="IPR052285">
    <property type="entry name" value="NEXT_complex_subunit"/>
</dbReference>
<sequence>MSGSSNSTVYIGNLDERVSDRVLYDILIQAGRVVDLYIPRDKETEKPKGYAFAEYETEEIADYAVKLFSGLVTLYNRTLKFAISGQDKLNTPPGISPTSNAPHKPRSNPIPINETERTLASSRFSSHPLNHSQAPPPPGVNIHSNGYGSPYDGKNFEYSRRVFGATLDSIGRSRSRRYDTSDPISYPPY</sequence>
<keyword evidence="8" id="KW-1185">Reference proteome</keyword>
<accession>W9SHM1</accession>
<reference evidence="8" key="1">
    <citation type="submission" date="2013-01" db="EMBL/GenBank/DDBJ databases">
        <title>Draft Genome Sequence of a Mulberry Tree, Morus notabilis C.K. Schneid.</title>
        <authorList>
            <person name="He N."/>
            <person name="Zhao S."/>
        </authorList>
    </citation>
    <scope>NUCLEOTIDE SEQUENCE</scope>
</reference>
<comment type="subcellular location">
    <subcellularLocation>
        <location evidence="1">Nucleus</location>
        <location evidence="1">Nucleoplasm</location>
    </subcellularLocation>
</comment>
<dbReference type="Gene3D" id="3.30.70.330">
    <property type="match status" value="1"/>
</dbReference>
<feature type="compositionally biased region" description="Polar residues" evidence="5">
    <location>
        <begin position="118"/>
        <end position="133"/>
    </location>
</feature>